<keyword evidence="12" id="KW-1185">Reference proteome</keyword>
<feature type="domain" description="Histidine kinase" evidence="10">
    <location>
        <begin position="252"/>
        <end position="473"/>
    </location>
</feature>
<evidence type="ECO:0000256" key="1">
    <source>
        <dbReference type="ARBA" id="ARBA00000085"/>
    </source>
</evidence>
<sequence>MFSMDIFPSLVVAETHEPSFAKVVTEYVISAFHLATVIFVFKRLKNSVGVQKNYLATACFLIMLAELIFTLYKNVYDFDALLGHIFKVSGYCYLLIAVYLSTIKKYYSRLAESEKKVKQTNIWLSTLITNLNSGILVLNETNKEVLINDKFREMFQKDDSESLQNHLAAGDLPSQVNEIQKGKRMVVDQVIELSDGRVLEFDYIPTYVEEIFQGSLLKFTDVTFKRKLSLEIIRAKEEAEKASHFKTEFLSKLSHELRIPLNNIIGYAQILDLEKSESLSELEENSIQRILSSGFHLIEIVNNILDLSKIEAGVIFLDKKEINPFQIMKDCLKELRPLIMEKEIKVHLQLQEEKWNGTKIVGDPLRLKQVFLNVLQNGIKYNKKSGDLTVYTDKKDRWLVFRIEDTGNGILPEDLPNIFSPFYRSAAHRNRIEGTGIGLSISKQLLELMEGDIYASSVEGEGSSFTIRLPIENRDLN</sequence>
<dbReference type="InterPro" id="IPR036097">
    <property type="entry name" value="HisK_dim/P_sf"/>
</dbReference>
<dbReference type="Proteomes" id="UP000609323">
    <property type="component" value="Unassembled WGS sequence"/>
</dbReference>
<evidence type="ECO:0000256" key="6">
    <source>
        <dbReference type="ARBA" id="ARBA00022777"/>
    </source>
</evidence>
<dbReference type="PROSITE" id="PS50109">
    <property type="entry name" value="HIS_KIN"/>
    <property type="match status" value="1"/>
</dbReference>
<evidence type="ECO:0000313" key="11">
    <source>
        <dbReference type="EMBL" id="GGA26228.1"/>
    </source>
</evidence>
<keyword evidence="9" id="KW-0812">Transmembrane</keyword>
<name>A0ABQ1FQD1_9BACL</name>
<dbReference type="SUPFAM" id="SSF47384">
    <property type="entry name" value="Homodimeric domain of signal transducing histidine kinase"/>
    <property type="match status" value="1"/>
</dbReference>
<keyword evidence="4" id="KW-0808">Transferase</keyword>
<evidence type="ECO:0000313" key="12">
    <source>
        <dbReference type="Proteomes" id="UP000609323"/>
    </source>
</evidence>
<keyword evidence="6 11" id="KW-0418">Kinase</keyword>
<dbReference type="Pfam" id="PF00512">
    <property type="entry name" value="HisKA"/>
    <property type="match status" value="1"/>
</dbReference>
<accession>A0ABQ1FQD1</accession>
<dbReference type="SUPFAM" id="SSF55874">
    <property type="entry name" value="ATPase domain of HSP90 chaperone/DNA topoisomerase II/histidine kinase"/>
    <property type="match status" value="1"/>
</dbReference>
<dbReference type="InterPro" id="IPR003594">
    <property type="entry name" value="HATPase_dom"/>
</dbReference>
<dbReference type="PANTHER" id="PTHR43047">
    <property type="entry name" value="TWO-COMPONENT HISTIDINE PROTEIN KINASE"/>
    <property type="match status" value="1"/>
</dbReference>
<comment type="caution">
    <text evidence="11">The sequence shown here is derived from an EMBL/GenBank/DDBJ whole genome shotgun (WGS) entry which is preliminary data.</text>
</comment>
<dbReference type="CDD" id="cd00082">
    <property type="entry name" value="HisKA"/>
    <property type="match status" value="1"/>
</dbReference>
<keyword evidence="8" id="KW-0902">Two-component regulatory system</keyword>
<feature type="transmembrane region" description="Helical" evidence="9">
    <location>
        <begin position="53"/>
        <end position="72"/>
    </location>
</feature>
<gene>
    <name evidence="11" type="ORF">GCM10010917_08830</name>
</gene>
<dbReference type="SMART" id="SM00388">
    <property type="entry name" value="HisKA"/>
    <property type="match status" value="1"/>
</dbReference>
<keyword evidence="9" id="KW-0472">Membrane</keyword>
<keyword evidence="3" id="KW-0597">Phosphoprotein</keyword>
<dbReference type="SMART" id="SM00387">
    <property type="entry name" value="HATPase_c"/>
    <property type="match status" value="1"/>
</dbReference>
<evidence type="ECO:0000256" key="3">
    <source>
        <dbReference type="ARBA" id="ARBA00022553"/>
    </source>
</evidence>
<feature type="transmembrane region" description="Helical" evidence="9">
    <location>
        <begin position="20"/>
        <end position="41"/>
    </location>
</feature>
<dbReference type="InterPro" id="IPR036890">
    <property type="entry name" value="HATPase_C_sf"/>
</dbReference>
<evidence type="ECO:0000256" key="7">
    <source>
        <dbReference type="ARBA" id="ARBA00022840"/>
    </source>
</evidence>
<dbReference type="Pfam" id="PF17159">
    <property type="entry name" value="MASE3"/>
    <property type="match status" value="1"/>
</dbReference>
<keyword evidence="9" id="KW-1133">Transmembrane helix</keyword>
<comment type="catalytic activity">
    <reaction evidence="1">
        <text>ATP + protein L-histidine = ADP + protein N-phospho-L-histidine.</text>
        <dbReference type="EC" id="2.7.13.3"/>
    </reaction>
</comment>
<dbReference type="InterPro" id="IPR003661">
    <property type="entry name" value="HisK_dim/P_dom"/>
</dbReference>
<dbReference type="InterPro" id="IPR033425">
    <property type="entry name" value="MASE3"/>
</dbReference>
<dbReference type="InterPro" id="IPR004358">
    <property type="entry name" value="Sig_transdc_His_kin-like_C"/>
</dbReference>
<dbReference type="Gene3D" id="1.10.287.130">
    <property type="match status" value="1"/>
</dbReference>
<feature type="transmembrane region" description="Helical" evidence="9">
    <location>
        <begin position="78"/>
        <end position="100"/>
    </location>
</feature>
<evidence type="ECO:0000256" key="9">
    <source>
        <dbReference type="SAM" id="Phobius"/>
    </source>
</evidence>
<proteinExistence type="predicted"/>
<evidence type="ECO:0000256" key="2">
    <source>
        <dbReference type="ARBA" id="ARBA00012438"/>
    </source>
</evidence>
<evidence type="ECO:0000259" key="10">
    <source>
        <dbReference type="PROSITE" id="PS50109"/>
    </source>
</evidence>
<dbReference type="EMBL" id="BMHF01000002">
    <property type="protein sequence ID" value="GGA26228.1"/>
    <property type="molecule type" value="Genomic_DNA"/>
</dbReference>
<protein>
    <recommendedName>
        <fullName evidence="2">histidine kinase</fullName>
        <ecNumber evidence="2">2.7.13.3</ecNumber>
    </recommendedName>
</protein>
<dbReference type="GO" id="GO:0016301">
    <property type="term" value="F:kinase activity"/>
    <property type="evidence" value="ECO:0007669"/>
    <property type="project" value="UniProtKB-KW"/>
</dbReference>
<evidence type="ECO:0000256" key="5">
    <source>
        <dbReference type="ARBA" id="ARBA00022741"/>
    </source>
</evidence>
<organism evidence="11 12">
    <name type="scientific">Paenibacillus physcomitrellae</name>
    <dbReference type="NCBI Taxonomy" id="1619311"/>
    <lineage>
        <taxon>Bacteria</taxon>
        <taxon>Bacillati</taxon>
        <taxon>Bacillota</taxon>
        <taxon>Bacilli</taxon>
        <taxon>Bacillales</taxon>
        <taxon>Paenibacillaceae</taxon>
        <taxon>Paenibacillus</taxon>
    </lineage>
</organism>
<dbReference type="PRINTS" id="PR00344">
    <property type="entry name" value="BCTRLSENSOR"/>
</dbReference>
<dbReference type="EC" id="2.7.13.3" evidence="2"/>
<evidence type="ECO:0000256" key="4">
    <source>
        <dbReference type="ARBA" id="ARBA00022679"/>
    </source>
</evidence>
<keyword evidence="7" id="KW-0067">ATP-binding</keyword>
<keyword evidence="5" id="KW-0547">Nucleotide-binding</keyword>
<dbReference type="Gene3D" id="3.30.450.20">
    <property type="entry name" value="PAS domain"/>
    <property type="match status" value="1"/>
</dbReference>
<reference evidence="12" key="1">
    <citation type="journal article" date="2019" name="Int. J. Syst. Evol. Microbiol.">
        <title>The Global Catalogue of Microorganisms (GCM) 10K type strain sequencing project: providing services to taxonomists for standard genome sequencing and annotation.</title>
        <authorList>
            <consortium name="The Broad Institute Genomics Platform"/>
            <consortium name="The Broad Institute Genome Sequencing Center for Infectious Disease"/>
            <person name="Wu L."/>
            <person name="Ma J."/>
        </authorList>
    </citation>
    <scope>NUCLEOTIDE SEQUENCE [LARGE SCALE GENOMIC DNA]</scope>
    <source>
        <strain evidence="12">CGMCC 1.15044</strain>
    </source>
</reference>
<dbReference type="InterPro" id="IPR005467">
    <property type="entry name" value="His_kinase_dom"/>
</dbReference>
<evidence type="ECO:0000256" key="8">
    <source>
        <dbReference type="ARBA" id="ARBA00023012"/>
    </source>
</evidence>
<dbReference type="Gene3D" id="3.30.565.10">
    <property type="entry name" value="Histidine kinase-like ATPase, C-terminal domain"/>
    <property type="match status" value="1"/>
</dbReference>
<dbReference type="Pfam" id="PF02518">
    <property type="entry name" value="HATPase_c"/>
    <property type="match status" value="1"/>
</dbReference>